<accession>A0A9D4S5S0</accession>
<name>A0A9D4S5S0_DREPO</name>
<dbReference type="Proteomes" id="UP000828390">
    <property type="component" value="Unassembled WGS sequence"/>
</dbReference>
<evidence type="ECO:0000313" key="3">
    <source>
        <dbReference type="Proteomes" id="UP000828390"/>
    </source>
</evidence>
<proteinExistence type="predicted"/>
<dbReference type="EMBL" id="JAIWYP010000001">
    <property type="protein sequence ID" value="KAH3890897.1"/>
    <property type="molecule type" value="Genomic_DNA"/>
</dbReference>
<protein>
    <submittedName>
        <fullName evidence="2">Uncharacterized protein</fullName>
    </submittedName>
</protein>
<evidence type="ECO:0000256" key="1">
    <source>
        <dbReference type="SAM" id="MobiDB-lite"/>
    </source>
</evidence>
<keyword evidence="3" id="KW-1185">Reference proteome</keyword>
<sequence>MNRESPERTGNDRQRPARHGEQPGRHREKPGRQRTSIGAHTYPGRATATPR</sequence>
<gene>
    <name evidence="2" type="ORF">DPMN_014987</name>
</gene>
<dbReference type="AlphaFoldDB" id="A0A9D4S5S0"/>
<comment type="caution">
    <text evidence="2">The sequence shown here is derived from an EMBL/GenBank/DDBJ whole genome shotgun (WGS) entry which is preliminary data.</text>
</comment>
<organism evidence="2 3">
    <name type="scientific">Dreissena polymorpha</name>
    <name type="common">Zebra mussel</name>
    <name type="synonym">Mytilus polymorpha</name>
    <dbReference type="NCBI Taxonomy" id="45954"/>
    <lineage>
        <taxon>Eukaryota</taxon>
        <taxon>Metazoa</taxon>
        <taxon>Spiralia</taxon>
        <taxon>Lophotrochozoa</taxon>
        <taxon>Mollusca</taxon>
        <taxon>Bivalvia</taxon>
        <taxon>Autobranchia</taxon>
        <taxon>Heteroconchia</taxon>
        <taxon>Euheterodonta</taxon>
        <taxon>Imparidentia</taxon>
        <taxon>Neoheterodontei</taxon>
        <taxon>Myida</taxon>
        <taxon>Dreissenoidea</taxon>
        <taxon>Dreissenidae</taxon>
        <taxon>Dreissena</taxon>
    </lineage>
</organism>
<reference evidence="2" key="1">
    <citation type="journal article" date="2019" name="bioRxiv">
        <title>The Genome of the Zebra Mussel, Dreissena polymorpha: A Resource for Invasive Species Research.</title>
        <authorList>
            <person name="McCartney M.A."/>
            <person name="Auch B."/>
            <person name="Kono T."/>
            <person name="Mallez S."/>
            <person name="Zhang Y."/>
            <person name="Obille A."/>
            <person name="Becker A."/>
            <person name="Abrahante J.E."/>
            <person name="Garbe J."/>
            <person name="Badalamenti J.P."/>
            <person name="Herman A."/>
            <person name="Mangelson H."/>
            <person name="Liachko I."/>
            <person name="Sullivan S."/>
            <person name="Sone E.D."/>
            <person name="Koren S."/>
            <person name="Silverstein K.A.T."/>
            <person name="Beckman K.B."/>
            <person name="Gohl D.M."/>
        </authorList>
    </citation>
    <scope>NUCLEOTIDE SEQUENCE</scope>
    <source>
        <strain evidence="2">Duluth1</strain>
        <tissue evidence="2">Whole animal</tissue>
    </source>
</reference>
<reference evidence="2" key="2">
    <citation type="submission" date="2020-11" db="EMBL/GenBank/DDBJ databases">
        <authorList>
            <person name="McCartney M.A."/>
            <person name="Auch B."/>
            <person name="Kono T."/>
            <person name="Mallez S."/>
            <person name="Becker A."/>
            <person name="Gohl D.M."/>
            <person name="Silverstein K.A.T."/>
            <person name="Koren S."/>
            <person name="Bechman K.B."/>
            <person name="Herman A."/>
            <person name="Abrahante J.E."/>
            <person name="Garbe J."/>
        </authorList>
    </citation>
    <scope>NUCLEOTIDE SEQUENCE</scope>
    <source>
        <strain evidence="2">Duluth1</strain>
        <tissue evidence="2">Whole animal</tissue>
    </source>
</reference>
<feature type="compositionally biased region" description="Basic and acidic residues" evidence="1">
    <location>
        <begin position="1"/>
        <end position="25"/>
    </location>
</feature>
<evidence type="ECO:0000313" key="2">
    <source>
        <dbReference type="EMBL" id="KAH3890897.1"/>
    </source>
</evidence>
<feature type="region of interest" description="Disordered" evidence="1">
    <location>
        <begin position="1"/>
        <end position="51"/>
    </location>
</feature>